<gene>
    <name evidence="2" type="ORF">BTUL_0275g00050</name>
</gene>
<comment type="caution">
    <text evidence="2">The sequence shown here is derived from an EMBL/GenBank/DDBJ whole genome shotgun (WGS) entry which is preliminary data.</text>
</comment>
<keyword evidence="3" id="KW-1185">Reference proteome</keyword>
<evidence type="ECO:0000313" key="3">
    <source>
        <dbReference type="Proteomes" id="UP000297777"/>
    </source>
</evidence>
<dbReference type="EMBL" id="PQXH01000274">
    <property type="protein sequence ID" value="TGO07443.1"/>
    <property type="molecule type" value="Genomic_DNA"/>
</dbReference>
<accession>A0A4Z1EA44</accession>
<feature type="compositionally biased region" description="Low complexity" evidence="1">
    <location>
        <begin position="7"/>
        <end position="23"/>
    </location>
</feature>
<dbReference type="Proteomes" id="UP000297777">
    <property type="component" value="Unassembled WGS sequence"/>
</dbReference>
<evidence type="ECO:0000313" key="2">
    <source>
        <dbReference type="EMBL" id="TGO07443.1"/>
    </source>
</evidence>
<proteinExistence type="predicted"/>
<feature type="region of interest" description="Disordered" evidence="1">
    <location>
        <begin position="1"/>
        <end position="41"/>
    </location>
</feature>
<evidence type="ECO:0000256" key="1">
    <source>
        <dbReference type="SAM" id="MobiDB-lite"/>
    </source>
</evidence>
<sequence>MTRDQNSQLSTSSTPTPSAMSLSRRQMPTNNNFRASSVPPDMTPMDHAILQSNGVTTAIELNNRSLQACKYAPALTPTQQIEELTRENGRLRHEIQFLRRCSKIDYEFRDTIYQIYQQVYLIQSFNIFNQVPDVRERLEKGFNKYHEKTDKARASWFAFYDVKNDTIQEGMFF</sequence>
<reference evidence="2 3" key="1">
    <citation type="submission" date="2017-12" db="EMBL/GenBank/DDBJ databases">
        <title>Comparative genomics of Botrytis spp.</title>
        <authorList>
            <person name="Valero-Jimenez C.A."/>
            <person name="Tapia P."/>
            <person name="Veloso J."/>
            <person name="Silva-Moreno E."/>
            <person name="Staats M."/>
            <person name="Valdes J.H."/>
            <person name="Van Kan J.A.L."/>
        </authorList>
    </citation>
    <scope>NUCLEOTIDE SEQUENCE [LARGE SCALE GENOMIC DNA]</scope>
    <source>
        <strain evidence="2 3">Bt9001</strain>
    </source>
</reference>
<organism evidence="2 3">
    <name type="scientific">Botrytis tulipae</name>
    <dbReference type="NCBI Taxonomy" id="87230"/>
    <lineage>
        <taxon>Eukaryota</taxon>
        <taxon>Fungi</taxon>
        <taxon>Dikarya</taxon>
        <taxon>Ascomycota</taxon>
        <taxon>Pezizomycotina</taxon>
        <taxon>Leotiomycetes</taxon>
        <taxon>Helotiales</taxon>
        <taxon>Sclerotiniaceae</taxon>
        <taxon>Botrytis</taxon>
    </lineage>
</organism>
<feature type="compositionally biased region" description="Polar residues" evidence="1">
    <location>
        <begin position="24"/>
        <end position="35"/>
    </location>
</feature>
<protein>
    <submittedName>
        <fullName evidence="2">Uncharacterized protein</fullName>
    </submittedName>
</protein>
<dbReference type="AlphaFoldDB" id="A0A4Z1EA44"/>
<dbReference type="OrthoDB" id="3562829at2759"/>
<name>A0A4Z1EA44_9HELO</name>